<proteinExistence type="inferred from homology"/>
<dbReference type="FunFam" id="3.30.30.30:FF:000001">
    <property type="entry name" value="heat shock 70 kDa protein-like"/>
    <property type="match status" value="1"/>
</dbReference>
<feature type="signal peptide" evidence="17">
    <location>
        <begin position="1"/>
        <end position="30"/>
    </location>
</feature>
<evidence type="ECO:0000256" key="1">
    <source>
        <dbReference type="ARBA" id="ARBA00002226"/>
    </source>
</evidence>
<evidence type="ECO:0000256" key="12">
    <source>
        <dbReference type="ARBA" id="ARBA00031728"/>
    </source>
</evidence>
<comment type="caution">
    <text evidence="18">The sequence shown here is derived from an EMBL/GenBank/DDBJ whole genome shotgun (WGS) entry which is preliminary data.</text>
</comment>
<dbReference type="GO" id="GO:0140662">
    <property type="term" value="F:ATP-dependent protein folding chaperone"/>
    <property type="evidence" value="ECO:0007669"/>
    <property type="project" value="InterPro"/>
</dbReference>
<evidence type="ECO:0000256" key="3">
    <source>
        <dbReference type="ARBA" id="ARBA00007381"/>
    </source>
</evidence>
<dbReference type="FunFam" id="3.90.640.10:FF:000002">
    <property type="entry name" value="Heat shock 70 kDa"/>
    <property type="match status" value="1"/>
</dbReference>
<gene>
    <name evidence="18" type="ORF">N656DRAFT_837489</name>
</gene>
<dbReference type="PROSITE" id="PS00297">
    <property type="entry name" value="HSP70_1"/>
    <property type="match status" value="1"/>
</dbReference>
<evidence type="ECO:0000256" key="5">
    <source>
        <dbReference type="ARBA" id="ARBA00019933"/>
    </source>
</evidence>
<dbReference type="InterPro" id="IPR043129">
    <property type="entry name" value="ATPase_NBD"/>
</dbReference>
<reference evidence="18" key="2">
    <citation type="submission" date="2023-05" db="EMBL/GenBank/DDBJ databases">
        <authorList>
            <consortium name="Lawrence Berkeley National Laboratory"/>
            <person name="Steindorff A."/>
            <person name="Hensen N."/>
            <person name="Bonometti L."/>
            <person name="Westerberg I."/>
            <person name="Brannstrom I.O."/>
            <person name="Guillou S."/>
            <person name="Cros-Aarteil S."/>
            <person name="Calhoun S."/>
            <person name="Haridas S."/>
            <person name="Kuo A."/>
            <person name="Mondo S."/>
            <person name="Pangilinan J."/>
            <person name="Riley R."/>
            <person name="Labutti K."/>
            <person name="Andreopoulos B."/>
            <person name="Lipzen A."/>
            <person name="Chen C."/>
            <person name="Yanf M."/>
            <person name="Daum C."/>
            <person name="Ng V."/>
            <person name="Clum A."/>
            <person name="Ohm R."/>
            <person name="Martin F."/>
            <person name="Silar P."/>
            <person name="Natvig D."/>
            <person name="Lalanne C."/>
            <person name="Gautier V."/>
            <person name="Ament-Velasquez S.L."/>
            <person name="Kruys A."/>
            <person name="Hutchinson M.I."/>
            <person name="Powell A.J."/>
            <person name="Barry K."/>
            <person name="Miller A.N."/>
            <person name="Grigoriev I.V."/>
            <person name="Debuchy R."/>
            <person name="Gladieux P."/>
            <person name="Thoren M.H."/>
            <person name="Johannesson H."/>
        </authorList>
    </citation>
    <scope>NUCLEOTIDE SEQUENCE</scope>
    <source>
        <strain evidence="18">CBS 508.74</strain>
    </source>
</reference>
<reference evidence="18" key="1">
    <citation type="journal article" date="2023" name="Mol. Phylogenet. Evol.">
        <title>Genome-scale phylogeny and comparative genomics of the fungal order Sordariales.</title>
        <authorList>
            <person name="Hensen N."/>
            <person name="Bonometti L."/>
            <person name="Westerberg I."/>
            <person name="Brannstrom I.O."/>
            <person name="Guillou S."/>
            <person name="Cros-Aarteil S."/>
            <person name="Calhoun S."/>
            <person name="Haridas S."/>
            <person name="Kuo A."/>
            <person name="Mondo S."/>
            <person name="Pangilinan J."/>
            <person name="Riley R."/>
            <person name="LaButti K."/>
            <person name="Andreopoulos B."/>
            <person name="Lipzen A."/>
            <person name="Chen C."/>
            <person name="Yan M."/>
            <person name="Daum C."/>
            <person name="Ng V."/>
            <person name="Clum A."/>
            <person name="Steindorff A."/>
            <person name="Ohm R.A."/>
            <person name="Martin F."/>
            <person name="Silar P."/>
            <person name="Natvig D.O."/>
            <person name="Lalanne C."/>
            <person name="Gautier V."/>
            <person name="Ament-Velasquez S.L."/>
            <person name="Kruys A."/>
            <person name="Hutchinson M.I."/>
            <person name="Powell A.J."/>
            <person name="Barry K."/>
            <person name="Miller A.N."/>
            <person name="Grigoriev I.V."/>
            <person name="Debuchy R."/>
            <person name="Gladieux P."/>
            <person name="Hiltunen Thoren M."/>
            <person name="Johannesson H."/>
        </authorList>
    </citation>
    <scope>NUCLEOTIDE SEQUENCE</scope>
    <source>
        <strain evidence="18">CBS 508.74</strain>
    </source>
</reference>
<dbReference type="PROSITE" id="PS01036">
    <property type="entry name" value="HSP70_3"/>
    <property type="match status" value="1"/>
</dbReference>
<dbReference type="PROSITE" id="PS00329">
    <property type="entry name" value="HSP70_2"/>
    <property type="match status" value="1"/>
</dbReference>
<evidence type="ECO:0000256" key="16">
    <source>
        <dbReference type="SAM" id="MobiDB-lite"/>
    </source>
</evidence>
<dbReference type="GO" id="GO:0005524">
    <property type="term" value="F:ATP binding"/>
    <property type="evidence" value="ECO:0007669"/>
    <property type="project" value="UniProtKB-KW"/>
</dbReference>
<evidence type="ECO:0000256" key="8">
    <source>
        <dbReference type="ARBA" id="ARBA00022801"/>
    </source>
</evidence>
<evidence type="ECO:0000256" key="9">
    <source>
        <dbReference type="ARBA" id="ARBA00022824"/>
    </source>
</evidence>
<protein>
    <recommendedName>
        <fullName evidence="14">Endoplasmic reticulum chaperone BIP</fullName>
        <ecNumber evidence="4">3.6.4.10</ecNumber>
    </recommendedName>
    <alternativeName>
        <fullName evidence="5">Endoplasmic reticulum chaperone BiP</fullName>
    </alternativeName>
    <alternativeName>
        <fullName evidence="12">Immunoglobulin heavy chain-binding protein homolog</fullName>
    </alternativeName>
</protein>
<dbReference type="PRINTS" id="PR00301">
    <property type="entry name" value="HEATSHOCK70"/>
</dbReference>
<evidence type="ECO:0000256" key="11">
    <source>
        <dbReference type="ARBA" id="ARBA00023016"/>
    </source>
</evidence>
<dbReference type="AlphaFoldDB" id="A0AAN6YRZ4"/>
<dbReference type="EMBL" id="MU853344">
    <property type="protein sequence ID" value="KAK4111983.1"/>
    <property type="molecule type" value="Genomic_DNA"/>
</dbReference>
<evidence type="ECO:0000256" key="17">
    <source>
        <dbReference type="SAM" id="SignalP"/>
    </source>
</evidence>
<dbReference type="Pfam" id="PF00012">
    <property type="entry name" value="HSP70"/>
    <property type="match status" value="1"/>
</dbReference>
<organism evidence="18 19">
    <name type="scientific">Canariomyces notabilis</name>
    <dbReference type="NCBI Taxonomy" id="2074819"/>
    <lineage>
        <taxon>Eukaryota</taxon>
        <taxon>Fungi</taxon>
        <taxon>Dikarya</taxon>
        <taxon>Ascomycota</taxon>
        <taxon>Pezizomycotina</taxon>
        <taxon>Sordariomycetes</taxon>
        <taxon>Sordariomycetidae</taxon>
        <taxon>Sordariales</taxon>
        <taxon>Chaetomiaceae</taxon>
        <taxon>Canariomyces</taxon>
    </lineage>
</organism>
<dbReference type="InterPro" id="IPR013126">
    <property type="entry name" value="Hsp_70_fam"/>
</dbReference>
<evidence type="ECO:0000313" key="19">
    <source>
        <dbReference type="Proteomes" id="UP001302812"/>
    </source>
</evidence>
<dbReference type="PANTHER" id="PTHR19375">
    <property type="entry name" value="HEAT SHOCK PROTEIN 70KDA"/>
    <property type="match status" value="1"/>
</dbReference>
<keyword evidence="9" id="KW-0256">Endoplasmic reticulum</keyword>
<comment type="function">
    <text evidence="1">Probably plays a role in facilitating the assembly of multimeric protein complexes inside the ER. Is required for secretory polypeptide translocation. May physically associate with SEC63 protein in the endoplasmic reticulum and this interaction may be regulated by ATP hydrolysis.</text>
</comment>
<dbReference type="Proteomes" id="UP001302812">
    <property type="component" value="Unassembled WGS sequence"/>
</dbReference>
<feature type="region of interest" description="Disordered" evidence="16">
    <location>
        <begin position="652"/>
        <end position="671"/>
    </location>
</feature>
<dbReference type="SUPFAM" id="SSF53067">
    <property type="entry name" value="Actin-like ATPase domain"/>
    <property type="match status" value="2"/>
</dbReference>
<dbReference type="GO" id="GO:0005788">
    <property type="term" value="C:endoplasmic reticulum lumen"/>
    <property type="evidence" value="ECO:0007669"/>
    <property type="project" value="UniProtKB-SubCell"/>
</dbReference>
<dbReference type="InterPro" id="IPR029048">
    <property type="entry name" value="HSP70_C_sf"/>
</dbReference>
<dbReference type="InterPro" id="IPR042050">
    <property type="entry name" value="BIP_NBD"/>
</dbReference>
<dbReference type="FunFam" id="1.20.1270.10:FF:000009">
    <property type="entry name" value="DnaK-type molecular chaperone BiP"/>
    <property type="match status" value="1"/>
</dbReference>
<keyword evidence="11" id="KW-0346">Stress response</keyword>
<comment type="similarity">
    <text evidence="3 15">Belongs to the heat shock protein 70 family.</text>
</comment>
<dbReference type="NCBIfam" id="NF001413">
    <property type="entry name" value="PRK00290.1"/>
    <property type="match status" value="1"/>
</dbReference>
<dbReference type="Gene3D" id="2.60.34.10">
    <property type="entry name" value="Substrate Binding Domain Of DNAk, Chain A, domain 1"/>
    <property type="match status" value="1"/>
</dbReference>
<keyword evidence="19" id="KW-1185">Reference proteome</keyword>
<dbReference type="RefSeq" id="XP_064669553.1">
    <property type="nucleotide sequence ID" value="XM_064818830.1"/>
</dbReference>
<dbReference type="Gene3D" id="3.30.30.30">
    <property type="match status" value="1"/>
</dbReference>
<keyword evidence="8" id="KW-0378">Hydrolase</keyword>
<dbReference type="Gene3D" id="3.90.640.10">
    <property type="entry name" value="Actin, Chain A, domain 4"/>
    <property type="match status" value="1"/>
</dbReference>
<dbReference type="Gene3D" id="3.30.420.40">
    <property type="match status" value="2"/>
</dbReference>
<dbReference type="SUPFAM" id="SSF100934">
    <property type="entry name" value="Heat shock protein 70kD (HSP70), C-terminal subdomain"/>
    <property type="match status" value="1"/>
</dbReference>
<dbReference type="InterPro" id="IPR029047">
    <property type="entry name" value="HSP70_peptide-bd_sf"/>
</dbReference>
<evidence type="ECO:0000313" key="18">
    <source>
        <dbReference type="EMBL" id="KAK4111983.1"/>
    </source>
</evidence>
<dbReference type="InterPro" id="IPR018181">
    <property type="entry name" value="Heat_shock_70_CS"/>
</dbReference>
<dbReference type="CDD" id="cd10241">
    <property type="entry name" value="ASKHA_NBD_HSP70_BiP"/>
    <property type="match status" value="1"/>
</dbReference>
<dbReference type="FunFam" id="2.60.34.10:FF:000014">
    <property type="entry name" value="Chaperone protein DnaK HSP70"/>
    <property type="match status" value="1"/>
</dbReference>
<dbReference type="FunFam" id="3.30.420.40:FF:000026">
    <property type="entry name" value="Heat shock protein 70"/>
    <property type="match status" value="1"/>
</dbReference>
<evidence type="ECO:0000256" key="7">
    <source>
        <dbReference type="ARBA" id="ARBA00022741"/>
    </source>
</evidence>
<keyword evidence="10 15" id="KW-0067">ATP-binding</keyword>
<dbReference type="EC" id="3.6.4.10" evidence="4"/>
<accession>A0AAN6YRZ4</accession>
<comment type="subcellular location">
    <subcellularLocation>
        <location evidence="2">Endoplasmic reticulum lumen</location>
    </subcellularLocation>
</comment>
<evidence type="ECO:0000256" key="13">
    <source>
        <dbReference type="ARBA" id="ARBA00048056"/>
    </source>
</evidence>
<feature type="compositionally biased region" description="Basic and acidic residues" evidence="16">
    <location>
        <begin position="662"/>
        <end position="671"/>
    </location>
</feature>
<dbReference type="Gene3D" id="1.20.1270.10">
    <property type="match status" value="1"/>
</dbReference>
<dbReference type="SUPFAM" id="SSF100920">
    <property type="entry name" value="Heat shock protein 70kD (HSP70), peptide-binding domain"/>
    <property type="match status" value="1"/>
</dbReference>
<evidence type="ECO:0000256" key="4">
    <source>
        <dbReference type="ARBA" id="ARBA00012554"/>
    </source>
</evidence>
<evidence type="ECO:0000256" key="2">
    <source>
        <dbReference type="ARBA" id="ARBA00004319"/>
    </source>
</evidence>
<evidence type="ECO:0000256" key="14">
    <source>
        <dbReference type="ARBA" id="ARBA00069311"/>
    </source>
</evidence>
<feature type="chain" id="PRO_5042979360" description="Endoplasmic reticulum chaperone BIP" evidence="17">
    <location>
        <begin position="31"/>
        <end position="671"/>
    </location>
</feature>
<dbReference type="GO" id="GO:0016787">
    <property type="term" value="F:hydrolase activity"/>
    <property type="evidence" value="ECO:0007669"/>
    <property type="project" value="UniProtKB-KW"/>
</dbReference>
<keyword evidence="7 15" id="KW-0547">Nucleotide-binding</keyword>
<comment type="catalytic activity">
    <reaction evidence="13">
        <text>ATP + H2O = ADP + phosphate + H(+)</text>
        <dbReference type="Rhea" id="RHEA:13065"/>
        <dbReference type="ChEBI" id="CHEBI:15377"/>
        <dbReference type="ChEBI" id="CHEBI:15378"/>
        <dbReference type="ChEBI" id="CHEBI:30616"/>
        <dbReference type="ChEBI" id="CHEBI:43474"/>
        <dbReference type="ChEBI" id="CHEBI:456216"/>
        <dbReference type="EC" id="3.6.4.10"/>
    </reaction>
</comment>
<evidence type="ECO:0000256" key="6">
    <source>
        <dbReference type="ARBA" id="ARBA00022729"/>
    </source>
</evidence>
<keyword evidence="6 17" id="KW-0732">Signal</keyword>
<dbReference type="GeneID" id="89942956"/>
<evidence type="ECO:0000256" key="15">
    <source>
        <dbReference type="RuleBase" id="RU003322"/>
    </source>
</evidence>
<sequence>MERRAPTSRQLPLGVGILLFFLLLLCPLAAVPALGASTVDMTEPQPGEPIIGIDLGTTYSCVGIMKGGKVDILVNDQGNRITPSYVAFSDGERLVGDAAKNQYASNPKNTIFDIKRLIGRSFSDKGVQEDIKHMPFKVAAGKGGKPVVEVEVSGKPKQFTPEEISAMVLGKMKDTAERYLGEKVKHAVITVPAYFNDKQRQATKDSGIIAGLNVVRVVNEPTAAALAYGIDKMEGEHQVLVYDLGGGTFDVSLLTLDGGTFEVLATAGDTRLGGEDFDNRIIKHLATAFKNKHQLDLTKDTKAMGKLKREAEKAKRTLSSQSSTRIEIDSLFNGIDFSETLTRAKFEQLNMDLFKKTLKPVEQVLKDAKMSKADVTDIVLVGGSTRIPKIQSLVEEFFGKKASGGINPDEAVAFGAAVQAGILSGEEGTGALLLMDVNPLTLGIETVGGVMAQLIPRNTQIPTTRSRIFSTTEDNQDSVVIKVYEGERTLTKDNSLLGRFELTGIPPARRGVPSIEVTFALDANGILQVSAQDKGTGRKESVTIKNEGGRLSKAEIERMIAEAEKFAEEDKEARERIEARDKFENYAINLRNQLENKEGLGEKISDDDKEALRDAIAEATSWLDQHSATATAQDFEEQRERLSNVAYPITSKLYSGGAGTGKNEESGHDEL</sequence>
<name>A0AAN6YRZ4_9PEZI</name>
<evidence type="ECO:0000256" key="10">
    <source>
        <dbReference type="ARBA" id="ARBA00022840"/>
    </source>
</evidence>